<evidence type="ECO:0000256" key="1">
    <source>
        <dbReference type="SAM" id="MobiDB-lite"/>
    </source>
</evidence>
<proteinExistence type="predicted"/>
<organism evidence="2 3">
    <name type="scientific">Streptomyces mobaraensis</name>
    <name type="common">Streptoverticillium mobaraense</name>
    <dbReference type="NCBI Taxonomy" id="35621"/>
    <lineage>
        <taxon>Bacteria</taxon>
        <taxon>Bacillati</taxon>
        <taxon>Actinomycetota</taxon>
        <taxon>Actinomycetes</taxon>
        <taxon>Kitasatosporales</taxon>
        <taxon>Streptomycetaceae</taxon>
        <taxon>Streptomyces</taxon>
    </lineage>
</organism>
<evidence type="ECO:0000313" key="3">
    <source>
        <dbReference type="Proteomes" id="UP000327000"/>
    </source>
</evidence>
<dbReference type="AlphaFoldDB" id="A0A5N5W0L1"/>
<name>A0A5N5W0L1_STRMB</name>
<dbReference type="EMBL" id="VOKX01000117">
    <property type="protein sequence ID" value="KAB7834079.1"/>
    <property type="molecule type" value="Genomic_DNA"/>
</dbReference>
<protein>
    <submittedName>
        <fullName evidence="2">Uncharacterized protein</fullName>
    </submittedName>
</protein>
<accession>A0A5N5W0L1</accession>
<keyword evidence="3" id="KW-1185">Reference proteome</keyword>
<evidence type="ECO:0000313" key="2">
    <source>
        <dbReference type="EMBL" id="KAB7834079.1"/>
    </source>
</evidence>
<comment type="caution">
    <text evidence="2">The sequence shown here is derived from an EMBL/GenBank/DDBJ whole genome shotgun (WGS) entry which is preliminary data.</text>
</comment>
<dbReference type="RefSeq" id="WP_152265781.1">
    <property type="nucleotide sequence ID" value="NZ_VOKX01000117.1"/>
</dbReference>
<gene>
    <name evidence="2" type="ORF">FRZ00_30940</name>
</gene>
<dbReference type="Proteomes" id="UP000327000">
    <property type="component" value="Unassembled WGS sequence"/>
</dbReference>
<reference evidence="2 3" key="1">
    <citation type="journal article" date="2019" name="Microb. Cell Fact.">
        <title>Exploring novel herbicidin analogues by transcriptional regulator overexpression and MS/MS molecular networking.</title>
        <authorList>
            <person name="Shi Y."/>
            <person name="Gu R."/>
            <person name="Li Y."/>
            <person name="Wang X."/>
            <person name="Ren W."/>
            <person name="Li X."/>
            <person name="Wang L."/>
            <person name="Xie Y."/>
            <person name="Hong B."/>
        </authorList>
    </citation>
    <scope>NUCLEOTIDE SEQUENCE [LARGE SCALE GENOMIC DNA]</scope>
    <source>
        <strain evidence="2 3">US-43</strain>
    </source>
</reference>
<feature type="region of interest" description="Disordered" evidence="1">
    <location>
        <begin position="1"/>
        <end position="35"/>
    </location>
</feature>
<sequence>MANATDGGSATDREGGNLELNPAHQAGHDHGFGDPVIKPRTAIVSVFGRKFPLKEREFWLVFDTRLVVELSPTQAKDLAYQLADECDLVVYPRDGYPAARWAAIRRRWRTARQGWSRAQR</sequence>